<dbReference type="EMBL" id="JAIWYP010000007">
    <property type="protein sequence ID" value="KAH3799264.1"/>
    <property type="molecule type" value="Genomic_DNA"/>
</dbReference>
<keyword evidence="2" id="KW-0732">Signal</keyword>
<accession>A0A9D4J7R0</accession>
<reference evidence="3" key="1">
    <citation type="journal article" date="2019" name="bioRxiv">
        <title>The Genome of the Zebra Mussel, Dreissena polymorpha: A Resource for Invasive Species Research.</title>
        <authorList>
            <person name="McCartney M.A."/>
            <person name="Auch B."/>
            <person name="Kono T."/>
            <person name="Mallez S."/>
            <person name="Zhang Y."/>
            <person name="Obille A."/>
            <person name="Becker A."/>
            <person name="Abrahante J.E."/>
            <person name="Garbe J."/>
            <person name="Badalamenti J.P."/>
            <person name="Herman A."/>
            <person name="Mangelson H."/>
            <person name="Liachko I."/>
            <person name="Sullivan S."/>
            <person name="Sone E.D."/>
            <person name="Koren S."/>
            <person name="Silverstein K.A.T."/>
            <person name="Beckman K.B."/>
            <person name="Gohl D.M."/>
        </authorList>
    </citation>
    <scope>NUCLEOTIDE SEQUENCE</scope>
    <source>
        <strain evidence="3">Duluth1</strain>
        <tissue evidence="3">Whole animal</tissue>
    </source>
</reference>
<organism evidence="3 4">
    <name type="scientific">Dreissena polymorpha</name>
    <name type="common">Zebra mussel</name>
    <name type="synonym">Mytilus polymorpha</name>
    <dbReference type="NCBI Taxonomy" id="45954"/>
    <lineage>
        <taxon>Eukaryota</taxon>
        <taxon>Metazoa</taxon>
        <taxon>Spiralia</taxon>
        <taxon>Lophotrochozoa</taxon>
        <taxon>Mollusca</taxon>
        <taxon>Bivalvia</taxon>
        <taxon>Autobranchia</taxon>
        <taxon>Heteroconchia</taxon>
        <taxon>Euheterodonta</taxon>
        <taxon>Imparidentia</taxon>
        <taxon>Neoheterodontei</taxon>
        <taxon>Myida</taxon>
        <taxon>Dreissenoidea</taxon>
        <taxon>Dreissenidae</taxon>
        <taxon>Dreissena</taxon>
    </lineage>
</organism>
<evidence type="ECO:0000313" key="3">
    <source>
        <dbReference type="EMBL" id="KAH3799264.1"/>
    </source>
</evidence>
<evidence type="ECO:0000256" key="2">
    <source>
        <dbReference type="SAM" id="SignalP"/>
    </source>
</evidence>
<evidence type="ECO:0000313" key="4">
    <source>
        <dbReference type="Proteomes" id="UP000828390"/>
    </source>
</evidence>
<protein>
    <submittedName>
        <fullName evidence="3">Uncharacterized protein</fullName>
    </submittedName>
</protein>
<keyword evidence="4" id="KW-1185">Reference proteome</keyword>
<dbReference type="Proteomes" id="UP000828390">
    <property type="component" value="Unassembled WGS sequence"/>
</dbReference>
<proteinExistence type="predicted"/>
<feature type="signal peptide" evidence="2">
    <location>
        <begin position="1"/>
        <end position="15"/>
    </location>
</feature>
<gene>
    <name evidence="3" type="ORF">DPMN_152870</name>
</gene>
<reference evidence="3" key="2">
    <citation type="submission" date="2020-11" db="EMBL/GenBank/DDBJ databases">
        <authorList>
            <person name="McCartney M.A."/>
            <person name="Auch B."/>
            <person name="Kono T."/>
            <person name="Mallez S."/>
            <person name="Becker A."/>
            <person name="Gohl D.M."/>
            <person name="Silverstein K.A.T."/>
            <person name="Koren S."/>
            <person name="Bechman K.B."/>
            <person name="Herman A."/>
            <person name="Abrahante J.E."/>
            <person name="Garbe J."/>
        </authorList>
    </citation>
    <scope>NUCLEOTIDE SEQUENCE</scope>
    <source>
        <strain evidence="3">Duluth1</strain>
        <tissue evidence="3">Whole animal</tissue>
    </source>
</reference>
<sequence>MGLIIIGIVIYVVWQKIGKMKVQPSANNGADRNARYTNAGYEHTSGQGGISTEGTVHRSTAGSPTIVGHSMSATYNLSPISNAHTFS</sequence>
<feature type="region of interest" description="Disordered" evidence="1">
    <location>
        <begin position="23"/>
        <end position="67"/>
    </location>
</feature>
<name>A0A9D4J7R0_DREPO</name>
<feature type="chain" id="PRO_5039257888" evidence="2">
    <location>
        <begin position="16"/>
        <end position="87"/>
    </location>
</feature>
<dbReference type="AlphaFoldDB" id="A0A9D4J7R0"/>
<evidence type="ECO:0000256" key="1">
    <source>
        <dbReference type="SAM" id="MobiDB-lite"/>
    </source>
</evidence>
<comment type="caution">
    <text evidence="3">The sequence shown here is derived from an EMBL/GenBank/DDBJ whole genome shotgun (WGS) entry which is preliminary data.</text>
</comment>
<feature type="compositionally biased region" description="Polar residues" evidence="1">
    <location>
        <begin position="52"/>
        <end position="63"/>
    </location>
</feature>